<dbReference type="Proteomes" id="UP000324222">
    <property type="component" value="Unassembled WGS sequence"/>
</dbReference>
<evidence type="ECO:0000313" key="2">
    <source>
        <dbReference type="Proteomes" id="UP000324222"/>
    </source>
</evidence>
<sequence length="74" mass="7834">MCVDMFRTATVPLPVCLAVVVLMIVMVVGVGPGLAAPTVPTALPRQELMKSIMVNQMAILKGMNESTSTFVPSE</sequence>
<organism evidence="1 2">
    <name type="scientific">Portunus trituberculatus</name>
    <name type="common">Swimming crab</name>
    <name type="synonym">Neptunus trituberculatus</name>
    <dbReference type="NCBI Taxonomy" id="210409"/>
    <lineage>
        <taxon>Eukaryota</taxon>
        <taxon>Metazoa</taxon>
        <taxon>Ecdysozoa</taxon>
        <taxon>Arthropoda</taxon>
        <taxon>Crustacea</taxon>
        <taxon>Multicrustacea</taxon>
        <taxon>Malacostraca</taxon>
        <taxon>Eumalacostraca</taxon>
        <taxon>Eucarida</taxon>
        <taxon>Decapoda</taxon>
        <taxon>Pleocyemata</taxon>
        <taxon>Brachyura</taxon>
        <taxon>Eubrachyura</taxon>
        <taxon>Portunoidea</taxon>
        <taxon>Portunidae</taxon>
        <taxon>Portuninae</taxon>
        <taxon>Portunus</taxon>
    </lineage>
</organism>
<reference evidence="1 2" key="1">
    <citation type="submission" date="2019-05" db="EMBL/GenBank/DDBJ databases">
        <title>Another draft genome of Portunus trituberculatus and its Hox gene families provides insights of decapod evolution.</title>
        <authorList>
            <person name="Jeong J.-H."/>
            <person name="Song I."/>
            <person name="Kim S."/>
            <person name="Choi T."/>
            <person name="Kim D."/>
            <person name="Ryu S."/>
            <person name="Kim W."/>
        </authorList>
    </citation>
    <scope>NUCLEOTIDE SEQUENCE [LARGE SCALE GENOMIC DNA]</scope>
    <source>
        <tissue evidence="1">Muscle</tissue>
    </source>
</reference>
<keyword evidence="2" id="KW-1185">Reference proteome</keyword>
<dbReference type="AlphaFoldDB" id="A0A5B7JSI2"/>
<gene>
    <name evidence="1" type="ORF">E2C01_091264</name>
</gene>
<dbReference type="EMBL" id="VSRR010104368">
    <property type="protein sequence ID" value="MPC96028.1"/>
    <property type="molecule type" value="Genomic_DNA"/>
</dbReference>
<evidence type="ECO:0000313" key="1">
    <source>
        <dbReference type="EMBL" id="MPC96028.1"/>
    </source>
</evidence>
<comment type="caution">
    <text evidence="1">The sequence shown here is derived from an EMBL/GenBank/DDBJ whole genome shotgun (WGS) entry which is preliminary data.</text>
</comment>
<protein>
    <submittedName>
        <fullName evidence="1">Uncharacterized protein</fullName>
    </submittedName>
</protein>
<name>A0A5B7JSI2_PORTR</name>
<proteinExistence type="predicted"/>
<accession>A0A5B7JSI2</accession>